<feature type="transmembrane region" description="Helical" evidence="1">
    <location>
        <begin position="336"/>
        <end position="356"/>
    </location>
</feature>
<evidence type="ECO:0000256" key="1">
    <source>
        <dbReference type="SAM" id="Phobius"/>
    </source>
</evidence>
<protein>
    <submittedName>
        <fullName evidence="2">Uncharacterized protein</fullName>
    </submittedName>
</protein>
<reference evidence="2" key="1">
    <citation type="journal article" date="2020" name="Nat. Commun.">
        <title>Large-scale genome sequencing of mycorrhizal fungi provides insights into the early evolution of symbiotic traits.</title>
        <authorList>
            <person name="Miyauchi S."/>
            <person name="Kiss E."/>
            <person name="Kuo A."/>
            <person name="Drula E."/>
            <person name="Kohler A."/>
            <person name="Sanchez-Garcia M."/>
            <person name="Morin E."/>
            <person name="Andreopoulos B."/>
            <person name="Barry K.W."/>
            <person name="Bonito G."/>
            <person name="Buee M."/>
            <person name="Carver A."/>
            <person name="Chen C."/>
            <person name="Cichocki N."/>
            <person name="Clum A."/>
            <person name="Culley D."/>
            <person name="Crous P.W."/>
            <person name="Fauchery L."/>
            <person name="Girlanda M."/>
            <person name="Hayes R.D."/>
            <person name="Keri Z."/>
            <person name="LaButti K."/>
            <person name="Lipzen A."/>
            <person name="Lombard V."/>
            <person name="Magnuson J."/>
            <person name="Maillard F."/>
            <person name="Murat C."/>
            <person name="Nolan M."/>
            <person name="Ohm R.A."/>
            <person name="Pangilinan J."/>
            <person name="Pereira M.F."/>
            <person name="Perotto S."/>
            <person name="Peter M."/>
            <person name="Pfister S."/>
            <person name="Riley R."/>
            <person name="Sitrit Y."/>
            <person name="Stielow J.B."/>
            <person name="Szollosi G."/>
            <person name="Zifcakova L."/>
            <person name="Stursova M."/>
            <person name="Spatafora J.W."/>
            <person name="Tedersoo L."/>
            <person name="Vaario L.M."/>
            <person name="Yamada A."/>
            <person name="Yan M."/>
            <person name="Wang P."/>
            <person name="Xu J."/>
            <person name="Bruns T."/>
            <person name="Baldrian P."/>
            <person name="Vilgalys R."/>
            <person name="Dunand C."/>
            <person name="Henrissat B."/>
            <person name="Grigoriev I.V."/>
            <person name="Hibbett D."/>
            <person name="Nagy L.G."/>
            <person name="Martin F.M."/>
        </authorList>
    </citation>
    <scope>NUCLEOTIDE SEQUENCE</scope>
    <source>
        <strain evidence="2">UH-Tt-Lm1</strain>
    </source>
</reference>
<dbReference type="Proteomes" id="UP000736335">
    <property type="component" value="Unassembled WGS sequence"/>
</dbReference>
<dbReference type="OrthoDB" id="3286066at2759"/>
<keyword evidence="1" id="KW-0812">Transmembrane</keyword>
<evidence type="ECO:0000313" key="2">
    <source>
        <dbReference type="EMBL" id="KAF9790741.1"/>
    </source>
</evidence>
<keyword evidence="1" id="KW-1133">Transmembrane helix</keyword>
<comment type="caution">
    <text evidence="2">The sequence shown here is derived from an EMBL/GenBank/DDBJ whole genome shotgun (WGS) entry which is preliminary data.</text>
</comment>
<name>A0A9P6HP49_9AGAM</name>
<sequence length="401" mass="43688">MDNYELNFTIPSPGISTAFLEFSPSGRFLAVGDKGLSSLYILDKLAGFHPKLCATLSAAPTALVWETNETFYVGSSDGYFVHFRVYPKENQLVEGFGNGCLRKEGFPITAMALDVESRTLVISVGPSVFAFRRRGSTSEFSFTASISTRFNFKDPGTPAPPFPRSICFAPNNVLIITFCRQYIASIVLEFDGDSRLHSSFQTAKIDYSGLSLLKVITSANEEEIHRLTRVWVYGHASETDGGSFPFLFINGGAATLSGSSIGAAIIRDTVTHRENQLLEHTAIVNRAVSVIAYHVSNDAHNIATADRGEHATVRIWTARKRSLRLQIQHDFHVQKGWAISTLAVAFIIAALIKTVILPNTNKVSQFCIQIAVVFARLCIEIGCIVLDAVGGTVLDAGDALG</sequence>
<proteinExistence type="predicted"/>
<dbReference type="SUPFAM" id="SSF69322">
    <property type="entry name" value="Tricorn protease domain 2"/>
    <property type="match status" value="1"/>
</dbReference>
<reference evidence="2" key="2">
    <citation type="submission" date="2020-11" db="EMBL/GenBank/DDBJ databases">
        <authorList>
            <consortium name="DOE Joint Genome Institute"/>
            <person name="Kuo A."/>
            <person name="Miyauchi S."/>
            <person name="Kiss E."/>
            <person name="Drula E."/>
            <person name="Kohler A."/>
            <person name="Sanchez-Garcia M."/>
            <person name="Andreopoulos B."/>
            <person name="Barry K.W."/>
            <person name="Bonito G."/>
            <person name="Buee M."/>
            <person name="Carver A."/>
            <person name="Chen C."/>
            <person name="Cichocki N."/>
            <person name="Clum A."/>
            <person name="Culley D."/>
            <person name="Crous P.W."/>
            <person name="Fauchery L."/>
            <person name="Girlanda M."/>
            <person name="Hayes R."/>
            <person name="Keri Z."/>
            <person name="Labutti K."/>
            <person name="Lipzen A."/>
            <person name="Lombard V."/>
            <person name="Magnuson J."/>
            <person name="Maillard F."/>
            <person name="Morin E."/>
            <person name="Murat C."/>
            <person name="Nolan M."/>
            <person name="Ohm R."/>
            <person name="Pangilinan J."/>
            <person name="Pereira M."/>
            <person name="Perotto S."/>
            <person name="Peter M."/>
            <person name="Riley R."/>
            <person name="Sitrit Y."/>
            <person name="Stielow B."/>
            <person name="Szollosi G."/>
            <person name="Zifcakova L."/>
            <person name="Stursova M."/>
            <person name="Spatafora J.W."/>
            <person name="Tedersoo L."/>
            <person name="Vaario L.-M."/>
            <person name="Yamada A."/>
            <person name="Yan M."/>
            <person name="Wang P."/>
            <person name="Xu J."/>
            <person name="Bruns T."/>
            <person name="Baldrian P."/>
            <person name="Vilgalys R."/>
            <person name="Henrissat B."/>
            <person name="Grigoriev I.V."/>
            <person name="Hibbett D."/>
            <person name="Nagy L.G."/>
            <person name="Martin F.M."/>
        </authorList>
    </citation>
    <scope>NUCLEOTIDE SEQUENCE</scope>
    <source>
        <strain evidence="2">UH-Tt-Lm1</strain>
    </source>
</reference>
<dbReference type="AlphaFoldDB" id="A0A9P6HP49"/>
<evidence type="ECO:0000313" key="3">
    <source>
        <dbReference type="Proteomes" id="UP000736335"/>
    </source>
</evidence>
<keyword evidence="3" id="KW-1185">Reference proteome</keyword>
<dbReference type="EMBL" id="WIUZ02000002">
    <property type="protein sequence ID" value="KAF9790741.1"/>
    <property type="molecule type" value="Genomic_DNA"/>
</dbReference>
<gene>
    <name evidence="2" type="ORF">BJ322DRAFT_1104389</name>
</gene>
<keyword evidence="1" id="KW-0472">Membrane</keyword>
<accession>A0A9P6HP49</accession>
<organism evidence="2 3">
    <name type="scientific">Thelephora terrestris</name>
    <dbReference type="NCBI Taxonomy" id="56493"/>
    <lineage>
        <taxon>Eukaryota</taxon>
        <taxon>Fungi</taxon>
        <taxon>Dikarya</taxon>
        <taxon>Basidiomycota</taxon>
        <taxon>Agaricomycotina</taxon>
        <taxon>Agaricomycetes</taxon>
        <taxon>Thelephorales</taxon>
        <taxon>Thelephoraceae</taxon>
        <taxon>Thelephora</taxon>
    </lineage>
</organism>